<dbReference type="InterPro" id="IPR041854">
    <property type="entry name" value="BFD-like_2Fe2S-bd_dom_sf"/>
</dbReference>
<dbReference type="PANTHER" id="PTHR42949:SF3">
    <property type="entry name" value="ANAEROBIC GLYCEROL-3-PHOSPHATE DEHYDROGENASE SUBUNIT B"/>
    <property type="match status" value="1"/>
</dbReference>
<dbReference type="InterPro" id="IPR023753">
    <property type="entry name" value="FAD/NAD-binding_dom"/>
</dbReference>
<keyword evidence="4" id="KW-1185">Reference proteome</keyword>
<dbReference type="InterPro" id="IPR036188">
    <property type="entry name" value="FAD/NAD-bd_sf"/>
</dbReference>
<name>A0A3E0VJB0_9MICO</name>
<dbReference type="Gene3D" id="1.10.10.1100">
    <property type="entry name" value="BFD-like [2Fe-2S]-binding domain"/>
    <property type="match status" value="1"/>
</dbReference>
<dbReference type="PIRSF" id="PIRSF037495">
    <property type="entry name" value="Opine_OX_OoxA/HcnB"/>
    <property type="match status" value="1"/>
</dbReference>
<organism evidence="3 4">
    <name type="scientific">Subtercola boreus</name>
    <dbReference type="NCBI Taxonomy" id="120213"/>
    <lineage>
        <taxon>Bacteria</taxon>
        <taxon>Bacillati</taxon>
        <taxon>Actinomycetota</taxon>
        <taxon>Actinomycetes</taxon>
        <taxon>Micrococcales</taxon>
        <taxon>Microbacteriaceae</taxon>
        <taxon>Subtercola</taxon>
    </lineage>
</organism>
<evidence type="ECO:0000256" key="1">
    <source>
        <dbReference type="ARBA" id="ARBA00023002"/>
    </source>
</evidence>
<dbReference type="Proteomes" id="UP000256486">
    <property type="component" value="Unassembled WGS sequence"/>
</dbReference>
<dbReference type="InterPro" id="IPR017224">
    <property type="entry name" value="Opine_Oxase_asu/HCN_bsu"/>
</dbReference>
<proteinExistence type="predicted"/>
<protein>
    <submittedName>
        <fullName evidence="3">Pyridine nucleotide-disulfide oxidoreductase</fullName>
    </submittedName>
</protein>
<evidence type="ECO:0000313" key="4">
    <source>
        <dbReference type="Proteomes" id="UP000256486"/>
    </source>
</evidence>
<dbReference type="OrthoDB" id="9801699at2"/>
<evidence type="ECO:0000259" key="2">
    <source>
        <dbReference type="Pfam" id="PF07992"/>
    </source>
</evidence>
<accession>A0A3E0VJB0</accession>
<dbReference type="PANTHER" id="PTHR42949">
    <property type="entry name" value="ANAEROBIC GLYCEROL-3-PHOSPHATE DEHYDROGENASE SUBUNIT B"/>
    <property type="match status" value="1"/>
</dbReference>
<evidence type="ECO:0000313" key="3">
    <source>
        <dbReference type="EMBL" id="RFA09801.1"/>
    </source>
</evidence>
<dbReference type="RefSeq" id="WP_116415201.1">
    <property type="nucleotide sequence ID" value="NZ_NBWZ01000001.1"/>
</dbReference>
<dbReference type="Gene3D" id="3.50.50.60">
    <property type="entry name" value="FAD/NAD(P)-binding domain"/>
    <property type="match status" value="2"/>
</dbReference>
<keyword evidence="1" id="KW-0560">Oxidoreductase</keyword>
<dbReference type="Pfam" id="PF07992">
    <property type="entry name" value="Pyr_redox_2"/>
    <property type="match status" value="1"/>
</dbReference>
<dbReference type="GO" id="GO:0016491">
    <property type="term" value="F:oxidoreductase activity"/>
    <property type="evidence" value="ECO:0007669"/>
    <property type="project" value="UniProtKB-KW"/>
</dbReference>
<reference evidence="3 4" key="1">
    <citation type="submission" date="2017-04" db="EMBL/GenBank/DDBJ databases">
        <title>Comparative genome analysis of Subtercola boreus.</title>
        <authorList>
            <person name="Cho Y.-J."/>
            <person name="Cho A."/>
            <person name="Kim O.-S."/>
            <person name="Lee J.-I."/>
        </authorList>
    </citation>
    <scope>NUCLEOTIDE SEQUENCE [LARGE SCALE GENOMIC DNA]</scope>
    <source>
        <strain evidence="3 4">K300</strain>
    </source>
</reference>
<dbReference type="EMBL" id="NBWZ01000001">
    <property type="protein sequence ID" value="RFA09801.1"/>
    <property type="molecule type" value="Genomic_DNA"/>
</dbReference>
<dbReference type="PRINTS" id="PR00411">
    <property type="entry name" value="PNDRDTASEI"/>
</dbReference>
<dbReference type="SUPFAM" id="SSF51905">
    <property type="entry name" value="FAD/NAD(P)-binding domain"/>
    <property type="match status" value="1"/>
</dbReference>
<dbReference type="PRINTS" id="PR00368">
    <property type="entry name" value="FADPNR"/>
</dbReference>
<sequence length="477" mass="49928">MTVPDVLIVGAGPAGLSAARAARRQGAAVTLLDSSDELGGQYWRHLPASRPAERESALHHGWATFTALREELEADDGCTIIRGANVWAIETREGRPGAVFAVIGEPDGVDRQQRIFEPDALVLATGAYDRTLPFPGWDLPGVFTAGAAQALAKGERVAIGSRVLVAGAGPFLLPVAASLAATGSTVIGVYEANRTKSLARGWLPKPWQLLRAAKKGTELAGYVLNHLQHRIPYRLGTAVVRADGTDRVESVTVASVDASWAPIPGTERTFAVDAVCVGHGFTPRLELALAAGCELGADDFVSVDEGQQTSIPSVYAAGEITGIGGVDAALAEGEIAGHTAAGGSVLDARLTPALAHRRTYRSFADRIENAHGIEPGWTRWLTDDTVVCRCEEVTYGALCGVASATGGASLRSLKLTSRAGLGICQGRVCGRTVEELLQGLTPGHSDRPGSGAADRVRTDRRPIALPLRLGELAAEPL</sequence>
<dbReference type="AlphaFoldDB" id="A0A3E0VJB0"/>
<dbReference type="InterPro" id="IPR051691">
    <property type="entry name" value="Metab_Enz_Cyan_OpOx_G3PDH"/>
</dbReference>
<comment type="caution">
    <text evidence="3">The sequence shown here is derived from an EMBL/GenBank/DDBJ whole genome shotgun (WGS) entry which is preliminary data.</text>
</comment>
<gene>
    <name evidence="3" type="ORF">B7R54_11740</name>
</gene>
<feature type="domain" description="FAD/NAD(P)-binding" evidence="2">
    <location>
        <begin position="5"/>
        <end position="333"/>
    </location>
</feature>